<evidence type="ECO:0000256" key="6">
    <source>
        <dbReference type="ARBA" id="ARBA00023014"/>
    </source>
</evidence>
<dbReference type="InterPro" id="IPR007197">
    <property type="entry name" value="rSAM"/>
</dbReference>
<dbReference type="SFLD" id="SFLDS00029">
    <property type="entry name" value="Radical_SAM"/>
    <property type="match status" value="1"/>
</dbReference>
<evidence type="ECO:0000313" key="8">
    <source>
        <dbReference type="EMBL" id="MCQ1538938.1"/>
    </source>
</evidence>
<keyword evidence="9" id="KW-1185">Reference proteome</keyword>
<comment type="cofactor">
    <cofactor evidence="1">
        <name>[4Fe-4S] cluster</name>
        <dbReference type="ChEBI" id="CHEBI:49883"/>
    </cofactor>
</comment>
<organism evidence="8 9">
    <name type="scientific">Methanocalculus taiwanensis</name>
    <dbReference type="NCBI Taxonomy" id="106207"/>
    <lineage>
        <taxon>Archaea</taxon>
        <taxon>Methanobacteriati</taxon>
        <taxon>Methanobacteriota</taxon>
        <taxon>Stenosarchaea group</taxon>
        <taxon>Methanomicrobia</taxon>
        <taxon>Methanomicrobiales</taxon>
        <taxon>Methanocalculaceae</taxon>
        <taxon>Methanocalculus</taxon>
    </lineage>
</organism>
<dbReference type="PANTHER" id="PTHR11135">
    <property type="entry name" value="HISTONE ACETYLTRANSFERASE-RELATED"/>
    <property type="match status" value="1"/>
</dbReference>
<proteinExistence type="predicted"/>
<dbReference type="InterPro" id="IPR006638">
    <property type="entry name" value="Elp3/MiaA/NifB-like_rSAM"/>
</dbReference>
<dbReference type="SUPFAM" id="SSF102114">
    <property type="entry name" value="Radical SAM enzymes"/>
    <property type="match status" value="1"/>
</dbReference>
<dbReference type="SMART" id="SM00729">
    <property type="entry name" value="Elp3"/>
    <property type="match status" value="1"/>
</dbReference>
<dbReference type="GO" id="GO:0051539">
    <property type="term" value="F:4 iron, 4 sulfur cluster binding"/>
    <property type="evidence" value="ECO:0007669"/>
    <property type="project" value="UniProtKB-KW"/>
</dbReference>
<dbReference type="RefSeq" id="WP_255332896.1">
    <property type="nucleotide sequence ID" value="NZ_VOTZ01000016.1"/>
</dbReference>
<accession>A0ABD4TMD1</accession>
<feature type="domain" description="Elp3/MiaA/NifB-like radical SAM core" evidence="7">
    <location>
        <begin position="26"/>
        <end position="254"/>
    </location>
</feature>
<evidence type="ECO:0000259" key="7">
    <source>
        <dbReference type="SMART" id="SM00729"/>
    </source>
</evidence>
<evidence type="ECO:0000256" key="4">
    <source>
        <dbReference type="ARBA" id="ARBA00022723"/>
    </source>
</evidence>
<keyword evidence="4" id="KW-0479">Metal-binding</keyword>
<dbReference type="Proteomes" id="UP001524383">
    <property type="component" value="Unassembled WGS sequence"/>
</dbReference>
<protein>
    <submittedName>
        <fullName evidence="8">TIGR01210 family radical SAM protein</fullName>
    </submittedName>
</protein>
<keyword evidence="3" id="KW-0949">S-adenosyl-L-methionine</keyword>
<dbReference type="PIRSF" id="PIRSF004954">
    <property type="entry name" value="Radical_SAM"/>
    <property type="match status" value="1"/>
</dbReference>
<evidence type="ECO:0000256" key="2">
    <source>
        <dbReference type="ARBA" id="ARBA00022485"/>
    </source>
</evidence>
<gene>
    <name evidence="8" type="ORF">FTO68_08080</name>
</gene>
<dbReference type="EMBL" id="VOTZ01000016">
    <property type="protein sequence ID" value="MCQ1538938.1"/>
    <property type="molecule type" value="Genomic_DNA"/>
</dbReference>
<name>A0ABD4TMD1_9EURY</name>
<keyword evidence="5" id="KW-0408">Iron</keyword>
<dbReference type="GO" id="GO:0046872">
    <property type="term" value="F:metal ion binding"/>
    <property type="evidence" value="ECO:0007669"/>
    <property type="project" value="UniProtKB-KW"/>
</dbReference>
<dbReference type="InterPro" id="IPR005909">
    <property type="entry name" value="RaSEA"/>
</dbReference>
<evidence type="ECO:0000256" key="1">
    <source>
        <dbReference type="ARBA" id="ARBA00001966"/>
    </source>
</evidence>
<evidence type="ECO:0000256" key="3">
    <source>
        <dbReference type="ARBA" id="ARBA00022691"/>
    </source>
</evidence>
<keyword evidence="2" id="KW-0004">4Fe-4S</keyword>
<dbReference type="InterPro" id="IPR058240">
    <property type="entry name" value="rSAM_sf"/>
</dbReference>
<evidence type="ECO:0000313" key="9">
    <source>
        <dbReference type="Proteomes" id="UP001524383"/>
    </source>
</evidence>
<sequence length="328" mass="37815">MVSRTVEKPLASWMGEDRIEGEVRRTLTIILKSGGCRWNRCRMCGYRFERYHTMDKNELTERMLSQINWIEGNYRSIDYDAVKIFTSGSFFDQDEVPLEVRDRLGKLIRGKIVIAESRAEYIVSPEISSFLDLIDCGDHEMPLYVAIGLETTDDRIREKCIDKGMTFGDFVRAAKTADEADVGVKSYLMMKPLFLTEKEAIADMKTSIREAAPYSDLMSMNLCTVQKRTDLEYYWKRGAYRPPYLWSALDVLLSTDENVSCDPVGGGFARGPHNCGECDREIKKAIDAYSLSYDRSLLEAVFDTECACKEEWRYVLEHEMPWCMPLTR</sequence>
<evidence type="ECO:0000256" key="5">
    <source>
        <dbReference type="ARBA" id="ARBA00023004"/>
    </source>
</evidence>
<keyword evidence="6" id="KW-0411">Iron-sulfur</keyword>
<dbReference type="AlphaFoldDB" id="A0ABD4TMD1"/>
<comment type="caution">
    <text evidence="8">The sequence shown here is derived from an EMBL/GenBank/DDBJ whole genome shotgun (WGS) entry which is preliminary data.</text>
</comment>
<dbReference type="NCBIfam" id="TIGR01210">
    <property type="entry name" value="archaeosine biosynthesis radical SAM protein RaSEA"/>
    <property type="match status" value="1"/>
</dbReference>
<dbReference type="InterPro" id="IPR039661">
    <property type="entry name" value="ELP3"/>
</dbReference>
<reference evidence="8 9" key="1">
    <citation type="submission" date="2019-08" db="EMBL/GenBank/DDBJ databases">
        <authorList>
            <person name="Chen S.-C."/>
            <person name="Lai M.-C."/>
            <person name="You Y.-T."/>
        </authorList>
    </citation>
    <scope>NUCLEOTIDE SEQUENCE [LARGE SCALE GENOMIC DNA]</scope>
    <source>
        <strain evidence="8 9">P2F9704a</strain>
    </source>
</reference>
<dbReference type="PANTHER" id="PTHR11135:SF0">
    <property type="entry name" value="ELONGATOR COMPLEX PROTEIN 3"/>
    <property type="match status" value="1"/>
</dbReference>